<dbReference type="Proteomes" id="UP000274843">
    <property type="component" value="Unassembled WGS sequence"/>
</dbReference>
<accession>A0A3N2GR40</accession>
<evidence type="ECO:0000313" key="2">
    <source>
        <dbReference type="Proteomes" id="UP000274843"/>
    </source>
</evidence>
<dbReference type="Pfam" id="PF09844">
    <property type="entry name" value="DUF2071"/>
    <property type="match status" value="1"/>
</dbReference>
<reference evidence="1 2" key="1">
    <citation type="submission" date="2018-11" db="EMBL/GenBank/DDBJ databases">
        <title>Sequencing the genomes of 1000 actinobacteria strains.</title>
        <authorList>
            <person name="Klenk H.-P."/>
        </authorList>
    </citation>
    <scope>NUCLEOTIDE SEQUENCE [LARGE SCALE GENOMIC DNA]</scope>
    <source>
        <strain evidence="1 2">DSM 44348</strain>
    </source>
</reference>
<proteinExistence type="predicted"/>
<dbReference type="InterPro" id="IPR018644">
    <property type="entry name" value="DUF2071"/>
</dbReference>
<keyword evidence="2" id="KW-1185">Reference proteome</keyword>
<dbReference type="RefSeq" id="WP_208722340.1">
    <property type="nucleotide sequence ID" value="NZ_CBDRCF010000028.1"/>
</dbReference>
<protein>
    <submittedName>
        <fullName evidence="1">Uncharacterized protein DUF2071</fullName>
    </submittedName>
</protein>
<dbReference type="InterPro" id="IPR023375">
    <property type="entry name" value="ADC_dom_sf"/>
</dbReference>
<evidence type="ECO:0000313" key="1">
    <source>
        <dbReference type="EMBL" id="ROS39101.1"/>
    </source>
</evidence>
<dbReference type="EMBL" id="RKHY01000001">
    <property type="protein sequence ID" value="ROS39101.1"/>
    <property type="molecule type" value="Genomic_DNA"/>
</dbReference>
<gene>
    <name evidence="1" type="ORF">EDD35_1394</name>
</gene>
<comment type="caution">
    <text evidence="1">The sequence shown here is derived from an EMBL/GenBank/DDBJ whole genome shotgun (WGS) entry which is preliminary data.</text>
</comment>
<dbReference type="AlphaFoldDB" id="A0A3N2GR40"/>
<organism evidence="1 2">
    <name type="scientific">Amycolatopsis thermoflava</name>
    <dbReference type="NCBI Taxonomy" id="84480"/>
    <lineage>
        <taxon>Bacteria</taxon>
        <taxon>Bacillati</taxon>
        <taxon>Actinomycetota</taxon>
        <taxon>Actinomycetes</taxon>
        <taxon>Pseudonocardiales</taxon>
        <taxon>Pseudonocardiaceae</taxon>
        <taxon>Amycolatopsis</taxon>
        <taxon>Amycolatopsis methanolica group</taxon>
    </lineage>
</organism>
<name>A0A3N2GR40_9PSEU</name>
<dbReference type="GeneID" id="301842831"/>
<dbReference type="SUPFAM" id="SSF160104">
    <property type="entry name" value="Acetoacetate decarboxylase-like"/>
    <property type="match status" value="1"/>
</dbReference>
<sequence length="243" mass="26955">MTALNRHPLPMRTRFDHSLVLTYAVDPAQVAPLLPEPLTLDTYTGQDGAEHAFVAVALVALRHLRPSVLPAPLGFRSVMTGYRVLARLRTPGGKTMRGLRILRSDTDRALLALGGNVLTGYHYHRSAARVSRQEAMLRFTVRSRDGQGDLDVTADLGEREPLWDGVFATPADARRFAGPLPYTFSPDEEGIVVVKAFRSSWRPEPVGIARHHVAFLNRFDGAVLANAFHVSDVDYGWHRGELR</sequence>